<dbReference type="VEuPathDB" id="PlasmoDB:PKNH_0316900"/>
<sequence length="678" mass="77439">MVTRRKAREVVKKVAERYLPWVSIAHLVCSTLLLNYLVAHLVVTTLWFFPKGGKDQLIKEEKLTSATLEGEQNKHRGDNHHDDFVVDTICLTYILLSVLSCIIRLVTVSTQRRRKRRKEGADVEGRMNTSIKQENIPLATRWKRQVWVACTHLISYVILALLGLHRGRGGKSAFFPFILVVCEMGTPLISLLNIVGSDALSKIIPRRGDIPPGNVTSHVGTNTVERHRGEEARMKSNKENEEDNLSRGRNEGGSSHFEKKSADAQLKGTTGSEGNGGCSSNPEEKHYMKKRMEQDSASHTHEERLDSEGELCERVKKNAHKYKHFYHQYCREEGEDVLEDESSSRETPFLKFPMQRERRKFNVIQGGRDHQHGSDVASPKETTPHSGDIPLSLLHTERHNISEKERFNFGNAQMKNLNDRRSYTSLYFPSVIETDMERGSISQDRIIDRSGSGGGNENMWNASPCKAKEKSPSEANPHKHSDPRVDLHARDKLEGIEEEGTCLNERGEENFSVGHLLNDVNRREEYINASLLMDGKYLQKGKERKKMKEGKKHHCVYLSPDGMKYSHSNKGEDNVVSSNEMNSLEAHIRTSLSNFKRKKEILTFINDIYNTIFMISILSMLLTKGILICTFLYFLHRVPIASGRSFPSGLFSLLQICHFTLFHLYVREYRAGKRYDRT</sequence>
<proteinExistence type="predicted"/>
<feature type="region of interest" description="Disordered" evidence="1">
    <location>
        <begin position="207"/>
        <end position="283"/>
    </location>
</feature>
<feature type="transmembrane region" description="Helical" evidence="2">
    <location>
        <begin position="608"/>
        <end position="634"/>
    </location>
</feature>
<dbReference type="EMBL" id="NETL01000016">
    <property type="protein sequence ID" value="OTN68477.1"/>
    <property type="molecule type" value="Genomic_DNA"/>
</dbReference>
<feature type="transmembrane region" description="Helical" evidence="2">
    <location>
        <begin position="146"/>
        <end position="167"/>
    </location>
</feature>
<comment type="caution">
    <text evidence="3">The sequence shown here is derived from an EMBL/GenBank/DDBJ whole genome shotgun (WGS) entry which is preliminary data.</text>
</comment>
<evidence type="ECO:0000313" key="3">
    <source>
        <dbReference type="EMBL" id="OTN68477.1"/>
    </source>
</evidence>
<dbReference type="Proteomes" id="UP000195012">
    <property type="component" value="Unassembled WGS sequence"/>
</dbReference>
<dbReference type="VEuPathDB" id="PlasmoDB:PKNOH_S02309300"/>
<evidence type="ECO:0000313" key="4">
    <source>
        <dbReference type="Proteomes" id="UP000195012"/>
    </source>
</evidence>
<protein>
    <submittedName>
        <fullName evidence="3">Uncharacterized protein</fullName>
    </submittedName>
</protein>
<dbReference type="AlphaFoldDB" id="A0A1Y3E0I3"/>
<keyword evidence="2" id="KW-0472">Membrane</keyword>
<reference evidence="3 4" key="1">
    <citation type="submission" date="2017-05" db="EMBL/GenBank/DDBJ databases">
        <title>PacBio assembly of a Plasmodium knowlesi genome sequence with Hi-C correction and manual annotation of the SICAvar gene family.</title>
        <authorList>
            <person name="Lapp S.A."/>
            <person name="Geraldo J.A."/>
            <person name="Chien J.-T."/>
            <person name="Ay F."/>
            <person name="Pakala S.B."/>
            <person name="Batugedara G."/>
            <person name="Humphrey J.C."/>
            <person name="Debarry J.D."/>
            <person name="Le Roch K.G."/>
            <person name="Galinski M.R."/>
            <person name="Kissinger J.C."/>
        </authorList>
    </citation>
    <scope>NUCLEOTIDE SEQUENCE [LARGE SCALE GENOMIC DNA]</scope>
    <source>
        <strain evidence="4">Malayan Strain Pk1 (A+)</strain>
    </source>
</reference>
<feature type="region of interest" description="Disordered" evidence="1">
    <location>
        <begin position="290"/>
        <end position="309"/>
    </location>
</feature>
<accession>A0A1Y3E0I3</accession>
<feature type="compositionally biased region" description="Basic and acidic residues" evidence="1">
    <location>
        <begin position="466"/>
        <end position="488"/>
    </location>
</feature>
<evidence type="ECO:0000256" key="2">
    <source>
        <dbReference type="SAM" id="Phobius"/>
    </source>
</evidence>
<keyword evidence="2" id="KW-1133">Transmembrane helix</keyword>
<feature type="transmembrane region" description="Helical" evidence="2">
    <location>
        <begin position="173"/>
        <end position="196"/>
    </location>
</feature>
<dbReference type="VEuPathDB" id="PlasmoDB:PKA1H_030022000"/>
<feature type="compositionally biased region" description="Polar residues" evidence="1">
    <location>
        <begin position="214"/>
        <end position="223"/>
    </location>
</feature>
<keyword evidence="2" id="KW-0812">Transmembrane</keyword>
<feature type="compositionally biased region" description="Basic and acidic residues" evidence="1">
    <location>
        <begin position="224"/>
        <end position="262"/>
    </location>
</feature>
<feature type="region of interest" description="Disordered" evidence="1">
    <location>
        <begin position="366"/>
        <end position="390"/>
    </location>
</feature>
<feature type="transmembrane region" description="Helical" evidence="2">
    <location>
        <begin position="646"/>
        <end position="666"/>
    </location>
</feature>
<evidence type="ECO:0000256" key="1">
    <source>
        <dbReference type="SAM" id="MobiDB-lite"/>
    </source>
</evidence>
<dbReference type="OrthoDB" id="387615at2759"/>
<feature type="transmembrane region" description="Helical" evidence="2">
    <location>
        <begin position="21"/>
        <end position="49"/>
    </location>
</feature>
<name>A0A1Y3E0I3_PLAKN</name>
<dbReference type="eggNOG" id="ENOG502QXZ5">
    <property type="taxonomic scope" value="Eukaryota"/>
</dbReference>
<organism evidence="3 4">
    <name type="scientific">Plasmodium knowlesi</name>
    <dbReference type="NCBI Taxonomy" id="5850"/>
    <lineage>
        <taxon>Eukaryota</taxon>
        <taxon>Sar</taxon>
        <taxon>Alveolata</taxon>
        <taxon>Apicomplexa</taxon>
        <taxon>Aconoidasida</taxon>
        <taxon>Haemosporida</taxon>
        <taxon>Plasmodiidae</taxon>
        <taxon>Plasmodium</taxon>
        <taxon>Plasmodium (Plasmodium)</taxon>
    </lineage>
</organism>
<feature type="region of interest" description="Disordered" evidence="1">
    <location>
        <begin position="445"/>
        <end position="488"/>
    </location>
</feature>
<gene>
    <name evidence="3" type="ORF">PKNOH_S02309300</name>
</gene>
<feature type="transmembrane region" description="Helical" evidence="2">
    <location>
        <begin position="84"/>
        <end position="107"/>
    </location>
</feature>